<gene>
    <name evidence="1" type="ORF">OXX778_LOCUS23013</name>
</gene>
<name>A0A814SEJ6_9BILA</name>
<dbReference type="Proteomes" id="UP000663879">
    <property type="component" value="Unassembled WGS sequence"/>
</dbReference>
<proteinExistence type="predicted"/>
<dbReference type="EMBL" id="CAJNOC010010884">
    <property type="protein sequence ID" value="CAF1143927.1"/>
    <property type="molecule type" value="Genomic_DNA"/>
</dbReference>
<evidence type="ECO:0000313" key="1">
    <source>
        <dbReference type="EMBL" id="CAF1143927.1"/>
    </source>
</evidence>
<sequence>SDTFSTKLESVNRQLPDLTNITLILKSIKSKASGSKSSG</sequence>
<keyword evidence="2" id="KW-1185">Reference proteome</keyword>
<evidence type="ECO:0000313" key="2">
    <source>
        <dbReference type="Proteomes" id="UP000663879"/>
    </source>
</evidence>
<accession>A0A814SEJ6</accession>
<dbReference type="AlphaFoldDB" id="A0A814SEJ6"/>
<reference evidence="1" key="1">
    <citation type="submission" date="2021-02" db="EMBL/GenBank/DDBJ databases">
        <authorList>
            <person name="Nowell W R."/>
        </authorList>
    </citation>
    <scope>NUCLEOTIDE SEQUENCE</scope>
    <source>
        <strain evidence="1">Ploen Becks lab</strain>
    </source>
</reference>
<organism evidence="1 2">
    <name type="scientific">Brachionus calyciflorus</name>
    <dbReference type="NCBI Taxonomy" id="104777"/>
    <lineage>
        <taxon>Eukaryota</taxon>
        <taxon>Metazoa</taxon>
        <taxon>Spiralia</taxon>
        <taxon>Gnathifera</taxon>
        <taxon>Rotifera</taxon>
        <taxon>Eurotatoria</taxon>
        <taxon>Monogononta</taxon>
        <taxon>Pseudotrocha</taxon>
        <taxon>Ploima</taxon>
        <taxon>Brachionidae</taxon>
        <taxon>Brachionus</taxon>
    </lineage>
</organism>
<feature type="non-terminal residue" evidence="1">
    <location>
        <position position="1"/>
    </location>
</feature>
<protein>
    <submittedName>
        <fullName evidence="1">Uncharacterized protein</fullName>
    </submittedName>
</protein>
<comment type="caution">
    <text evidence="1">The sequence shown here is derived from an EMBL/GenBank/DDBJ whole genome shotgun (WGS) entry which is preliminary data.</text>
</comment>